<sequence>MPDDVVYVFFKCTLKNSHVNKVCDIHRLQDGQLAEYRDIVEHNVEDVQSCNGNGLF</sequence>
<reference evidence="1 2" key="1">
    <citation type="submission" date="2023-06" db="EMBL/GenBank/DDBJ databases">
        <authorList>
            <person name="Pascarelli S."/>
        </authorList>
    </citation>
    <scope>NUCLEOTIDE SEQUENCE [LARGE SCALE GENOMIC DNA]</scope>
    <source>
        <strain evidence="1 2">H1HS16N</strain>
    </source>
</reference>
<dbReference type="RefSeq" id="WP_313839835.1">
    <property type="nucleotide sequence ID" value="NZ_JASTZZ010000007.1"/>
</dbReference>
<name>A0ABU3KGY9_9BIFI</name>
<accession>A0ABU3KGY9</accession>
<proteinExistence type="predicted"/>
<dbReference type="Proteomes" id="UP001529481">
    <property type="component" value="Unassembled WGS sequence"/>
</dbReference>
<comment type="caution">
    <text evidence="1">The sequence shown here is derived from an EMBL/GenBank/DDBJ whole genome shotgun (WGS) entry which is preliminary data.</text>
</comment>
<dbReference type="EMBL" id="JASTZZ010000007">
    <property type="protein sequence ID" value="MDT7510046.1"/>
    <property type="molecule type" value="Genomic_DNA"/>
</dbReference>
<gene>
    <name evidence="1" type="ORF">QRX41_07905</name>
</gene>
<evidence type="ECO:0000313" key="2">
    <source>
        <dbReference type="Proteomes" id="UP001529481"/>
    </source>
</evidence>
<organism evidence="1 2">
    <name type="scientific">Bifidobacterium kimbladii</name>
    <dbReference type="NCBI Taxonomy" id="1293826"/>
    <lineage>
        <taxon>Bacteria</taxon>
        <taxon>Bacillati</taxon>
        <taxon>Actinomycetota</taxon>
        <taxon>Actinomycetes</taxon>
        <taxon>Bifidobacteriales</taxon>
        <taxon>Bifidobacteriaceae</taxon>
        <taxon>Bifidobacterium</taxon>
    </lineage>
</organism>
<evidence type="ECO:0000313" key="1">
    <source>
        <dbReference type="EMBL" id="MDT7510046.1"/>
    </source>
</evidence>
<reference evidence="2" key="2">
    <citation type="submission" date="2023-07" db="EMBL/GenBank/DDBJ databases">
        <title>Bifidobacterium spp. in honeybee.</title>
        <authorList>
            <person name="Olofsson T."/>
        </authorList>
    </citation>
    <scope>NUCLEOTIDE SEQUENCE [LARGE SCALE GENOMIC DNA]</scope>
    <source>
        <strain evidence="2">H1HS16N</strain>
    </source>
</reference>
<protein>
    <submittedName>
        <fullName evidence="1">Uncharacterized protein</fullName>
    </submittedName>
</protein>
<keyword evidence="2" id="KW-1185">Reference proteome</keyword>